<organism evidence="1 2">
    <name type="scientific">Stappia taiwanensis</name>
    <dbReference type="NCBI Taxonomy" id="992267"/>
    <lineage>
        <taxon>Bacteria</taxon>
        <taxon>Pseudomonadati</taxon>
        <taxon>Pseudomonadota</taxon>
        <taxon>Alphaproteobacteria</taxon>
        <taxon>Hyphomicrobiales</taxon>
        <taxon>Stappiaceae</taxon>
        <taxon>Stappia</taxon>
    </lineage>
</organism>
<dbReference type="GO" id="GO:0090313">
    <property type="term" value="P:regulation of protein targeting to membrane"/>
    <property type="evidence" value="ECO:0007669"/>
    <property type="project" value="TreeGrafter"/>
</dbReference>
<dbReference type="GO" id="GO:0005886">
    <property type="term" value="C:plasma membrane"/>
    <property type="evidence" value="ECO:0007669"/>
    <property type="project" value="TreeGrafter"/>
</dbReference>
<sequence>MTRLLALAAAILILGLALFFGPRWLVTGETARLRAEAELSDWLGASVRLPAAPSVEFLPEPRLSLSDVRLESVNGLWSLSAGRIHVRLDVFALVFGEMRFTAFQIENPRIRLGDGVLPAGANWRDGLRAAARGLHRLTAYPLTVTDGVLLGDAGEMAPLIDRISLRFVRDGQKSSIRGGFQVSDQPVDMAVSLADRDSLIGKAGGAVAVTLEAPLASLRLDGELTGAGGGPLAGQFAFAASDLRGLGQRLGYQLAAEAAFGAGRLAGTGQLSFDALTLDSARIELDGNLGEGQLAFDMADPRPRLDGTLAFERLDLSAYLHEAPVLARGAWRRAPLADVLRQMDLDLRVSAGDLIAGDLSLRRSGLSLLLRDGDFSFDLSEATLAGGRAAASLRAKPDAVSHGYAATMTVLGEGLDFAALPRPQEMEAWPQGGRMAGRASGVAAGESLDDLLSSYKVTAAVDTRQTRFASDGLATAIGRLGTPGTPATSSGRSTFAKLDLALEIAPDAIAVQRLLAETGKHRLIASGRVSRPEGSLALRGLVAAVEADRPADGEPEGPAAATGVPVLMRGTWSEPLLLPDLTEFVGPPKRHQKTTAGGQ</sequence>
<evidence type="ECO:0000313" key="2">
    <source>
        <dbReference type="Proteomes" id="UP000559404"/>
    </source>
</evidence>
<dbReference type="PANTHER" id="PTHR30441">
    <property type="entry name" value="DUF748 DOMAIN-CONTAINING PROTEIN"/>
    <property type="match status" value="1"/>
</dbReference>
<protein>
    <recommendedName>
        <fullName evidence="3">AsmA protein</fullName>
    </recommendedName>
</protein>
<reference evidence="1 2" key="1">
    <citation type="submission" date="2020-07" db="EMBL/GenBank/DDBJ databases">
        <authorList>
            <person name="Li M."/>
        </authorList>
    </citation>
    <scope>NUCLEOTIDE SEQUENCE [LARGE SCALE GENOMIC DNA]</scope>
    <source>
        <strain evidence="1 2">DSM 23284</strain>
    </source>
</reference>
<dbReference type="InterPro" id="IPR052894">
    <property type="entry name" value="AsmA-related"/>
</dbReference>
<keyword evidence="2" id="KW-1185">Reference proteome</keyword>
<evidence type="ECO:0008006" key="3">
    <source>
        <dbReference type="Google" id="ProtNLM"/>
    </source>
</evidence>
<dbReference type="AlphaFoldDB" id="A0A838XXL0"/>
<gene>
    <name evidence="1" type="ORF">H1W37_19255</name>
</gene>
<comment type="caution">
    <text evidence="1">The sequence shown here is derived from an EMBL/GenBank/DDBJ whole genome shotgun (WGS) entry which is preliminary data.</text>
</comment>
<dbReference type="PANTHER" id="PTHR30441:SF4">
    <property type="entry name" value="PROTEIN ASMA"/>
    <property type="match status" value="1"/>
</dbReference>
<dbReference type="EMBL" id="JACEON010000025">
    <property type="protein sequence ID" value="MBA4613801.1"/>
    <property type="molecule type" value="Genomic_DNA"/>
</dbReference>
<name>A0A838XXL0_9HYPH</name>
<dbReference type="Proteomes" id="UP000559404">
    <property type="component" value="Unassembled WGS sequence"/>
</dbReference>
<proteinExistence type="predicted"/>
<evidence type="ECO:0000313" key="1">
    <source>
        <dbReference type="EMBL" id="MBA4613801.1"/>
    </source>
</evidence>
<reference evidence="1 2" key="2">
    <citation type="submission" date="2020-08" db="EMBL/GenBank/DDBJ databases">
        <title>Stappia taiwanensis sp. nov., isolated from a coastal thermal spring.</title>
        <authorList>
            <person name="Kampfer P."/>
        </authorList>
    </citation>
    <scope>NUCLEOTIDE SEQUENCE [LARGE SCALE GENOMIC DNA]</scope>
    <source>
        <strain evidence="1 2">DSM 23284</strain>
    </source>
</reference>
<accession>A0A838XXL0</accession>
<dbReference type="RefSeq" id="WP_181761998.1">
    <property type="nucleotide sequence ID" value="NZ_BMCR01000003.1"/>
</dbReference>